<name>A0A0F8XCA0_9ZZZZ</name>
<gene>
    <name evidence="1" type="ORF">LCGC14_2960340</name>
</gene>
<dbReference type="EMBL" id="LAZR01059904">
    <property type="protein sequence ID" value="KKK66812.1"/>
    <property type="molecule type" value="Genomic_DNA"/>
</dbReference>
<evidence type="ECO:0000313" key="1">
    <source>
        <dbReference type="EMBL" id="KKK66812.1"/>
    </source>
</evidence>
<organism evidence="1">
    <name type="scientific">marine sediment metagenome</name>
    <dbReference type="NCBI Taxonomy" id="412755"/>
    <lineage>
        <taxon>unclassified sequences</taxon>
        <taxon>metagenomes</taxon>
        <taxon>ecological metagenomes</taxon>
    </lineage>
</organism>
<sequence length="123" mass="14006">MTIPRIEIKENDPTCLVLHCTGCGEDFYYADYLTEDPEQFLADSKADAARHDCFLAGRVGYVVSPALDQLEDNAFFTHKRDSEGRCLACLRHGEKVRLIEQAQQATGWRREVLLERIRGDEVS</sequence>
<reference evidence="1" key="1">
    <citation type="journal article" date="2015" name="Nature">
        <title>Complex archaea that bridge the gap between prokaryotes and eukaryotes.</title>
        <authorList>
            <person name="Spang A."/>
            <person name="Saw J.H."/>
            <person name="Jorgensen S.L."/>
            <person name="Zaremba-Niedzwiedzka K."/>
            <person name="Martijn J."/>
            <person name="Lind A.E."/>
            <person name="van Eijk R."/>
            <person name="Schleper C."/>
            <person name="Guy L."/>
            <person name="Ettema T.J."/>
        </authorList>
    </citation>
    <scope>NUCLEOTIDE SEQUENCE</scope>
</reference>
<dbReference type="AlphaFoldDB" id="A0A0F8XCA0"/>
<proteinExistence type="predicted"/>
<comment type="caution">
    <text evidence="1">The sequence shown here is derived from an EMBL/GenBank/DDBJ whole genome shotgun (WGS) entry which is preliminary data.</text>
</comment>
<accession>A0A0F8XCA0</accession>
<protein>
    <submittedName>
        <fullName evidence="1">Uncharacterized protein</fullName>
    </submittedName>
</protein>